<reference evidence="7 8" key="1">
    <citation type="submission" date="2022-12" db="EMBL/GenBank/DDBJ databases">
        <title>Chromosome-level genome of Tegillarca granosa.</title>
        <authorList>
            <person name="Kim J."/>
        </authorList>
    </citation>
    <scope>NUCLEOTIDE SEQUENCE [LARGE SCALE GENOMIC DNA]</scope>
    <source>
        <strain evidence="7">Teg-2019</strain>
        <tissue evidence="7">Adductor muscle</tissue>
    </source>
</reference>
<dbReference type="Pfam" id="PF12947">
    <property type="entry name" value="EGF_3"/>
    <property type="match status" value="2"/>
</dbReference>
<dbReference type="PROSITE" id="PS00010">
    <property type="entry name" value="ASX_HYDROXYL"/>
    <property type="match status" value="2"/>
</dbReference>
<comment type="caution">
    <text evidence="7">The sequence shown here is derived from an EMBL/GenBank/DDBJ whole genome shotgun (WGS) entry which is preliminary data.</text>
</comment>
<dbReference type="InterPro" id="IPR024731">
    <property type="entry name" value="NELL2-like_EGF"/>
</dbReference>
<keyword evidence="8" id="KW-1185">Reference proteome</keyword>
<dbReference type="InterPro" id="IPR000742">
    <property type="entry name" value="EGF"/>
</dbReference>
<evidence type="ECO:0000313" key="7">
    <source>
        <dbReference type="EMBL" id="KAJ8307556.1"/>
    </source>
</evidence>
<keyword evidence="3" id="KW-1015">Disulfide bond</keyword>
<protein>
    <recommendedName>
        <fullName evidence="6">EGF-like domain-containing protein</fullName>
    </recommendedName>
</protein>
<keyword evidence="4" id="KW-0325">Glycoprotein</keyword>
<organism evidence="7 8">
    <name type="scientific">Tegillarca granosa</name>
    <name type="common">Malaysian cockle</name>
    <name type="synonym">Anadara granosa</name>
    <dbReference type="NCBI Taxonomy" id="220873"/>
    <lineage>
        <taxon>Eukaryota</taxon>
        <taxon>Metazoa</taxon>
        <taxon>Spiralia</taxon>
        <taxon>Lophotrochozoa</taxon>
        <taxon>Mollusca</taxon>
        <taxon>Bivalvia</taxon>
        <taxon>Autobranchia</taxon>
        <taxon>Pteriomorphia</taxon>
        <taxon>Arcoida</taxon>
        <taxon>Arcoidea</taxon>
        <taxon>Arcidae</taxon>
        <taxon>Tegillarca</taxon>
    </lineage>
</organism>
<evidence type="ECO:0000256" key="5">
    <source>
        <dbReference type="PROSITE-ProRule" id="PRU00076"/>
    </source>
</evidence>
<evidence type="ECO:0000259" key="6">
    <source>
        <dbReference type="PROSITE" id="PS50026"/>
    </source>
</evidence>
<evidence type="ECO:0000313" key="8">
    <source>
        <dbReference type="Proteomes" id="UP001217089"/>
    </source>
</evidence>
<dbReference type="SUPFAM" id="SSF57196">
    <property type="entry name" value="EGF/Laminin"/>
    <property type="match status" value="2"/>
</dbReference>
<name>A0ABQ9EUC6_TEGGR</name>
<keyword evidence="1 5" id="KW-0245">EGF-like domain</keyword>
<dbReference type="SMART" id="SM00179">
    <property type="entry name" value="EGF_CA"/>
    <property type="match status" value="2"/>
</dbReference>
<comment type="caution">
    <text evidence="5">Lacks conserved residue(s) required for the propagation of feature annotation.</text>
</comment>
<evidence type="ECO:0000256" key="1">
    <source>
        <dbReference type="ARBA" id="ARBA00022536"/>
    </source>
</evidence>
<dbReference type="Gene3D" id="2.10.25.10">
    <property type="entry name" value="Laminin"/>
    <property type="match status" value="2"/>
</dbReference>
<dbReference type="InterPro" id="IPR018097">
    <property type="entry name" value="EGF_Ca-bd_CS"/>
</dbReference>
<accession>A0ABQ9EUC6</accession>
<dbReference type="SMART" id="SM00181">
    <property type="entry name" value="EGF"/>
    <property type="match status" value="2"/>
</dbReference>
<feature type="domain" description="EGF-like" evidence="6">
    <location>
        <begin position="43"/>
        <end position="83"/>
    </location>
</feature>
<dbReference type="EMBL" id="JARBDR010000793">
    <property type="protein sequence ID" value="KAJ8307556.1"/>
    <property type="molecule type" value="Genomic_DNA"/>
</dbReference>
<evidence type="ECO:0000256" key="4">
    <source>
        <dbReference type="ARBA" id="ARBA00023180"/>
    </source>
</evidence>
<dbReference type="CDD" id="cd00054">
    <property type="entry name" value="EGF_CA"/>
    <property type="match status" value="2"/>
</dbReference>
<dbReference type="PROSITE" id="PS01186">
    <property type="entry name" value="EGF_2"/>
    <property type="match status" value="2"/>
</dbReference>
<dbReference type="InterPro" id="IPR000152">
    <property type="entry name" value="EGF-type_Asp/Asn_hydroxyl_site"/>
</dbReference>
<dbReference type="PROSITE" id="PS01187">
    <property type="entry name" value="EGF_CA"/>
    <property type="match status" value="1"/>
</dbReference>
<proteinExistence type="predicted"/>
<gene>
    <name evidence="7" type="ORF">KUTeg_015640</name>
</gene>
<dbReference type="PANTHER" id="PTHR24042">
    <property type="entry name" value="NEL HOMOLOG"/>
    <property type="match status" value="1"/>
</dbReference>
<dbReference type="Proteomes" id="UP001217089">
    <property type="component" value="Unassembled WGS sequence"/>
</dbReference>
<sequence length="132" mass="14514">MTLLRLNNVLFFKEAVFSSYLYHFIIDINECTTNTDNCHKDANINECTTNTDNCHQDAECTNIIGSFNCTCKAGYSGDGVNCTDNNECTTNTHNCHQDADCTNILGSFNCTCKNGYSGDGGNCTGILNFKMN</sequence>
<keyword evidence="2" id="KW-0732">Signal</keyword>
<feature type="domain" description="EGF-like" evidence="6">
    <location>
        <begin position="84"/>
        <end position="124"/>
    </location>
</feature>
<evidence type="ECO:0000256" key="2">
    <source>
        <dbReference type="ARBA" id="ARBA00022729"/>
    </source>
</evidence>
<dbReference type="InterPro" id="IPR051586">
    <property type="entry name" value="PKC-binding_NELL"/>
</dbReference>
<evidence type="ECO:0000256" key="3">
    <source>
        <dbReference type="ARBA" id="ARBA00023157"/>
    </source>
</evidence>
<dbReference type="PROSITE" id="PS50026">
    <property type="entry name" value="EGF_3"/>
    <property type="match status" value="2"/>
</dbReference>
<dbReference type="InterPro" id="IPR001881">
    <property type="entry name" value="EGF-like_Ca-bd_dom"/>
</dbReference>
<dbReference type="PANTHER" id="PTHR24042:SF5">
    <property type="entry name" value="EGF-LIKE CALCIUM-BINDING DOMAIN-CONTAINING PROTEIN"/>
    <property type="match status" value="1"/>
</dbReference>